<evidence type="ECO:0000313" key="2">
    <source>
        <dbReference type="EMBL" id="CAK0865367.1"/>
    </source>
</evidence>
<evidence type="ECO:0000313" key="3">
    <source>
        <dbReference type="Proteomes" id="UP001189429"/>
    </source>
</evidence>
<feature type="transmembrane region" description="Helical" evidence="1">
    <location>
        <begin position="322"/>
        <end position="342"/>
    </location>
</feature>
<feature type="transmembrane region" description="Helical" evidence="1">
    <location>
        <begin position="146"/>
        <end position="167"/>
    </location>
</feature>
<sequence>MALMIPRAGALEQEGLQPPAMSHLVSARGPAHMVLDAGARAYQPVGVQGGLLGEAVPPQPPDIKRRDELDPDWDNHVHAFKRQYLYIAIAYATPCFCIFMYSVFKSILYRGWWNTSAGEPYMPHSMNEQNPYRAYIGIPSVLEMHMWFACMMLAAICVQLGSMWMAVHTGIDAYGKFHAMFGKVTMFVIILAAGLGTIGLGVCDVQPKRGAENLFFVGIGVGILVCLFRGVYVASGGFYGLHFQYMAAAVVLIFSPGWNRIIAVILRNYVWLWRHIDQECFIINSWGQRGFLYFWSFLAGMSFEFFWWLGVFRAPFFKANSIGFAVHVVLAAILFACAWQTFYASAVHGEPLTTQQCTAEDYQDWKNFTSGVRTQGLYSLSRGYGVCSANLWQSPPGTFVHYGGGEYSVFRLMNHPQDPVVDVGYN</sequence>
<protein>
    <submittedName>
        <fullName evidence="2">Uncharacterized protein</fullName>
    </submittedName>
</protein>
<organism evidence="2 3">
    <name type="scientific">Prorocentrum cordatum</name>
    <dbReference type="NCBI Taxonomy" id="2364126"/>
    <lineage>
        <taxon>Eukaryota</taxon>
        <taxon>Sar</taxon>
        <taxon>Alveolata</taxon>
        <taxon>Dinophyceae</taxon>
        <taxon>Prorocentrales</taxon>
        <taxon>Prorocentraceae</taxon>
        <taxon>Prorocentrum</taxon>
    </lineage>
</organism>
<reference evidence="2" key="1">
    <citation type="submission" date="2023-10" db="EMBL/GenBank/DDBJ databases">
        <authorList>
            <person name="Chen Y."/>
            <person name="Shah S."/>
            <person name="Dougan E. K."/>
            <person name="Thang M."/>
            <person name="Chan C."/>
        </authorList>
    </citation>
    <scope>NUCLEOTIDE SEQUENCE [LARGE SCALE GENOMIC DNA]</scope>
</reference>
<keyword evidence="1" id="KW-0812">Transmembrane</keyword>
<dbReference type="EMBL" id="CAUYUJ010016445">
    <property type="protein sequence ID" value="CAK0865367.1"/>
    <property type="molecule type" value="Genomic_DNA"/>
</dbReference>
<feature type="transmembrane region" description="Helical" evidence="1">
    <location>
        <begin position="179"/>
        <end position="202"/>
    </location>
</feature>
<evidence type="ECO:0000256" key="1">
    <source>
        <dbReference type="SAM" id="Phobius"/>
    </source>
</evidence>
<name>A0ABN9UYI5_9DINO</name>
<comment type="caution">
    <text evidence="2">The sequence shown here is derived from an EMBL/GenBank/DDBJ whole genome shotgun (WGS) entry which is preliminary data.</text>
</comment>
<feature type="transmembrane region" description="Helical" evidence="1">
    <location>
        <begin position="84"/>
        <end position="104"/>
    </location>
</feature>
<keyword evidence="1" id="KW-1133">Transmembrane helix</keyword>
<accession>A0ABN9UYI5</accession>
<gene>
    <name evidence="2" type="ORF">PCOR1329_LOCUS52913</name>
</gene>
<feature type="transmembrane region" description="Helical" evidence="1">
    <location>
        <begin position="214"/>
        <end position="239"/>
    </location>
</feature>
<keyword evidence="1" id="KW-0472">Membrane</keyword>
<feature type="transmembrane region" description="Helical" evidence="1">
    <location>
        <begin position="245"/>
        <end position="270"/>
    </location>
</feature>
<dbReference type="Proteomes" id="UP001189429">
    <property type="component" value="Unassembled WGS sequence"/>
</dbReference>
<proteinExistence type="predicted"/>
<feature type="transmembrane region" description="Helical" evidence="1">
    <location>
        <begin position="291"/>
        <end position="310"/>
    </location>
</feature>
<keyword evidence="3" id="KW-1185">Reference proteome</keyword>